<reference evidence="1 2" key="1">
    <citation type="submission" date="2020-08" db="EMBL/GenBank/DDBJ databases">
        <title>Genomic Encyclopedia of Type Strains, Phase III (KMG-III): the genomes of soil and plant-associated and newly described type strains.</title>
        <authorList>
            <person name="Whitman W."/>
        </authorList>
    </citation>
    <scope>NUCLEOTIDE SEQUENCE [LARGE SCALE GENOMIC DNA]</scope>
    <source>
        <strain evidence="1 2">CECT 3303</strain>
    </source>
</reference>
<accession>A0A841CZP2</accession>
<dbReference type="RefSeq" id="WP_260407931.1">
    <property type="nucleotide sequence ID" value="NZ_BAAAWZ010000004.1"/>
</dbReference>
<dbReference type="Proteomes" id="UP000562352">
    <property type="component" value="Unassembled WGS sequence"/>
</dbReference>
<keyword evidence="2" id="KW-1185">Reference proteome</keyword>
<protein>
    <submittedName>
        <fullName evidence="1">Uncharacterized protein</fullName>
    </submittedName>
</protein>
<evidence type="ECO:0000313" key="1">
    <source>
        <dbReference type="EMBL" id="MBB5963461.1"/>
    </source>
</evidence>
<dbReference type="EMBL" id="JACHJJ010000007">
    <property type="protein sequence ID" value="MBB5963461.1"/>
    <property type="molecule type" value="Genomic_DNA"/>
</dbReference>
<name>A0A841CZP2_PLAVE</name>
<dbReference type="AlphaFoldDB" id="A0A841CZP2"/>
<sequence length="68" mass="7475">MSDRIADPWGRRTPYGPPAPLERLVATLPGGLRDLLPGGLGRRSPWPVRVDTFLRAGGTCSWWSRTSS</sequence>
<gene>
    <name evidence="1" type="ORF">FHS22_002740</name>
</gene>
<comment type="caution">
    <text evidence="1">The sequence shown here is derived from an EMBL/GenBank/DDBJ whole genome shotgun (WGS) entry which is preliminary data.</text>
</comment>
<proteinExistence type="predicted"/>
<evidence type="ECO:0000313" key="2">
    <source>
        <dbReference type="Proteomes" id="UP000562352"/>
    </source>
</evidence>
<organism evidence="1 2">
    <name type="scientific">Planomonospora venezuelensis</name>
    <dbReference type="NCBI Taxonomy" id="1999"/>
    <lineage>
        <taxon>Bacteria</taxon>
        <taxon>Bacillati</taxon>
        <taxon>Actinomycetota</taxon>
        <taxon>Actinomycetes</taxon>
        <taxon>Streptosporangiales</taxon>
        <taxon>Streptosporangiaceae</taxon>
        <taxon>Planomonospora</taxon>
    </lineage>
</organism>